<accession>A0A382VLP4</accession>
<sequence>RSAYDLYLTRNLEHASLVRAKGLAAALELFKREKLDALAGLRPGLIADAATLVGSRILDGRFTAVQQAVGTVVTKQFGAAFLSDFIKDARSSGLIERLIDRHGMAGSLLAVGRLREDF</sequence>
<dbReference type="SUPFAM" id="SSF53850">
    <property type="entry name" value="Periplasmic binding protein-like II"/>
    <property type="match status" value="1"/>
</dbReference>
<gene>
    <name evidence="1" type="ORF">METZ01_LOCUS399685</name>
</gene>
<proteinExistence type="predicted"/>
<dbReference type="AlphaFoldDB" id="A0A382VLP4"/>
<evidence type="ECO:0000313" key="1">
    <source>
        <dbReference type="EMBL" id="SVD46831.1"/>
    </source>
</evidence>
<name>A0A382VLP4_9ZZZZ</name>
<organism evidence="1">
    <name type="scientific">marine metagenome</name>
    <dbReference type="NCBI Taxonomy" id="408172"/>
    <lineage>
        <taxon>unclassified sequences</taxon>
        <taxon>metagenomes</taxon>
        <taxon>ecological metagenomes</taxon>
    </lineage>
</organism>
<protein>
    <recommendedName>
        <fullName evidence="2">Solute-binding protein family 3/N-terminal domain-containing protein</fullName>
    </recommendedName>
</protein>
<feature type="non-terminal residue" evidence="1">
    <location>
        <position position="1"/>
    </location>
</feature>
<reference evidence="1" key="1">
    <citation type="submission" date="2018-05" db="EMBL/GenBank/DDBJ databases">
        <authorList>
            <person name="Lanie J.A."/>
            <person name="Ng W.-L."/>
            <person name="Kazmierczak K.M."/>
            <person name="Andrzejewski T.M."/>
            <person name="Davidsen T.M."/>
            <person name="Wayne K.J."/>
            <person name="Tettelin H."/>
            <person name="Glass J.I."/>
            <person name="Rusch D."/>
            <person name="Podicherti R."/>
            <person name="Tsui H.-C.T."/>
            <person name="Winkler M.E."/>
        </authorList>
    </citation>
    <scope>NUCLEOTIDE SEQUENCE</scope>
</reference>
<dbReference type="EMBL" id="UINC01152581">
    <property type="protein sequence ID" value="SVD46831.1"/>
    <property type="molecule type" value="Genomic_DNA"/>
</dbReference>
<evidence type="ECO:0008006" key="2">
    <source>
        <dbReference type="Google" id="ProtNLM"/>
    </source>
</evidence>